<dbReference type="Proteomes" id="UP000823638">
    <property type="component" value="Unassembled WGS sequence"/>
</dbReference>
<dbReference type="NCBIfam" id="TIGR04255">
    <property type="entry name" value="sporadTIGR04255"/>
    <property type="match status" value="1"/>
</dbReference>
<evidence type="ECO:0000313" key="1">
    <source>
        <dbReference type="EMBL" id="MBO8458280.1"/>
    </source>
</evidence>
<reference evidence="1" key="1">
    <citation type="submission" date="2020-10" db="EMBL/GenBank/DDBJ databases">
        <authorList>
            <person name="Gilroy R."/>
        </authorList>
    </citation>
    <scope>NUCLEOTIDE SEQUENCE</scope>
    <source>
        <strain evidence="1">10532</strain>
    </source>
</reference>
<accession>A0A9D9HQV7</accession>
<gene>
    <name evidence="1" type="ORF">IAA81_08675</name>
</gene>
<evidence type="ECO:0000313" key="2">
    <source>
        <dbReference type="Proteomes" id="UP000823638"/>
    </source>
</evidence>
<dbReference type="EMBL" id="JADIMM010000100">
    <property type="protein sequence ID" value="MBO8458280.1"/>
    <property type="molecule type" value="Genomic_DNA"/>
</dbReference>
<organism evidence="1 2">
    <name type="scientific">Candidatus Gallitreponema excrementavium</name>
    <dbReference type="NCBI Taxonomy" id="2840840"/>
    <lineage>
        <taxon>Bacteria</taxon>
        <taxon>Pseudomonadati</taxon>
        <taxon>Spirochaetota</taxon>
        <taxon>Spirochaetia</taxon>
        <taxon>Spirochaetales</taxon>
        <taxon>Candidatus Gallitreponema</taxon>
    </lineage>
</organism>
<dbReference type="InterPro" id="IPR026349">
    <property type="entry name" value="CHP04255"/>
</dbReference>
<dbReference type="AlphaFoldDB" id="A0A9D9HQV7"/>
<reference evidence="1" key="2">
    <citation type="journal article" date="2021" name="PeerJ">
        <title>Extensive microbial diversity within the chicken gut microbiome revealed by metagenomics and culture.</title>
        <authorList>
            <person name="Gilroy R."/>
            <person name="Ravi A."/>
            <person name="Getino M."/>
            <person name="Pursley I."/>
            <person name="Horton D.L."/>
            <person name="Alikhan N.F."/>
            <person name="Baker D."/>
            <person name="Gharbi K."/>
            <person name="Hall N."/>
            <person name="Watson M."/>
            <person name="Adriaenssens E.M."/>
            <person name="Foster-Nyarko E."/>
            <person name="Jarju S."/>
            <person name="Secka A."/>
            <person name="Antonio M."/>
            <person name="Oren A."/>
            <person name="Chaudhuri R.R."/>
            <person name="La Ragione R."/>
            <person name="Hildebrand F."/>
            <person name="Pallen M.J."/>
        </authorList>
    </citation>
    <scope>NUCLEOTIDE SEQUENCE</scope>
    <source>
        <strain evidence="1">10532</strain>
    </source>
</reference>
<sequence length="274" mass="31478">MDTERRCVRQPLSKQPLALVLIQLRYTPINAVDTKINDIQEILRKDFPLYERLENISVSVSPEGLQQNKIDLASFSSIEGYENILLDKNQITFQVTDYSDFESFYDKFEKTLASIDSILKLQEYGVYTRCGLRYVDQIIPLDNNDTIDSYLNENFIITQPPVFKNQKKICTVGVAGNIELTENKKGAMSVNIYQGQKGLVLPPDLITRTPQLKRDASQSERIGLIDMDASFTPAPTPEKYNRETVKEIFYRLHDNIITSFFDSIVSEEGIKKWK</sequence>
<protein>
    <submittedName>
        <fullName evidence="1">TIGR04255 family protein</fullName>
    </submittedName>
</protein>
<comment type="caution">
    <text evidence="1">The sequence shown here is derived from an EMBL/GenBank/DDBJ whole genome shotgun (WGS) entry which is preliminary data.</text>
</comment>
<proteinExistence type="predicted"/>
<name>A0A9D9HQV7_9SPIR</name>